<dbReference type="InterPro" id="IPR002035">
    <property type="entry name" value="VWF_A"/>
</dbReference>
<dbReference type="InterPro" id="IPR028274">
    <property type="entry name" value="TerY-C"/>
</dbReference>
<evidence type="ECO:0000259" key="1">
    <source>
        <dbReference type="PROSITE" id="PS50234"/>
    </source>
</evidence>
<dbReference type="OrthoDB" id="9806395at2"/>
<dbReference type="PROSITE" id="PS50234">
    <property type="entry name" value="VWFA"/>
    <property type="match status" value="1"/>
</dbReference>
<evidence type="ECO:0000313" key="5">
    <source>
        <dbReference type="Proteomes" id="UP000295794"/>
    </source>
</evidence>
<evidence type="ECO:0000313" key="2">
    <source>
        <dbReference type="EMBL" id="STQ89026.1"/>
    </source>
</evidence>
<feature type="domain" description="VWFA" evidence="1">
    <location>
        <begin position="5"/>
        <end position="179"/>
    </location>
</feature>
<proteinExistence type="predicted"/>
<name>A0A377Q176_9NEIS</name>
<dbReference type="SUPFAM" id="SSF53300">
    <property type="entry name" value="vWA-like"/>
    <property type="match status" value="1"/>
</dbReference>
<sequence>MRRLPVFFVLDCSESMVGDSLQKMEDGLQAIVRALRTDPHALETVYISVIAFAGVAKTIAPLVELVSFYPPKLPLGGGTSLGVALETLMAELDSSVVKTTPDRKGDWKPIVYLFTDGRPTDNPNTAIDRWNAKYAKKATLIAVGLGQSVDFETLGRLTENAMMFEDSQEGDFKKFINWVTASVVAQSKSVGESDAQSLANIDASLMRIFKNPPSKQADEACITLVGRCQKTRKPYLMKYDRAIQNVATQDFKLQVSRFEIAGCYPLEEDYFIWSDPRAMDLKVNSEDLIGTPGCPHCGNYTAFAACGCGKLMCINGPEEAFCPWCKKLVSFSFSGNDGGFDVGRGRG</sequence>
<dbReference type="RefSeq" id="WP_115225523.1">
    <property type="nucleotide sequence ID" value="NZ_CAWOLO010000001.1"/>
</dbReference>
<reference evidence="2 4" key="1">
    <citation type="submission" date="2018-06" db="EMBL/GenBank/DDBJ databases">
        <authorList>
            <consortium name="Pathogen Informatics"/>
            <person name="Doyle S."/>
        </authorList>
    </citation>
    <scope>NUCLEOTIDE SEQUENCE [LARGE SCALE GENOMIC DNA]</scope>
    <source>
        <strain evidence="2 4">NCTC11159</strain>
    </source>
</reference>
<dbReference type="EMBL" id="SMBT01000001">
    <property type="protein sequence ID" value="TCU89999.1"/>
    <property type="molecule type" value="Genomic_DNA"/>
</dbReference>
<dbReference type="Gene3D" id="3.40.50.410">
    <property type="entry name" value="von Willebrand factor, type A domain"/>
    <property type="match status" value="1"/>
</dbReference>
<keyword evidence="5" id="KW-1185">Reference proteome</keyword>
<evidence type="ECO:0000313" key="4">
    <source>
        <dbReference type="Proteomes" id="UP000255108"/>
    </source>
</evidence>
<dbReference type="Proteomes" id="UP000295794">
    <property type="component" value="Unassembled WGS sequence"/>
</dbReference>
<dbReference type="SMART" id="SM00327">
    <property type="entry name" value="VWA"/>
    <property type="match status" value="1"/>
</dbReference>
<dbReference type="Pfam" id="PF15616">
    <property type="entry name" value="TerY_C"/>
    <property type="match status" value="1"/>
</dbReference>
<organism evidence="2 4">
    <name type="scientific">Iodobacter fluviatilis</name>
    <dbReference type="NCBI Taxonomy" id="537"/>
    <lineage>
        <taxon>Bacteria</taxon>
        <taxon>Pseudomonadati</taxon>
        <taxon>Pseudomonadota</taxon>
        <taxon>Betaproteobacteria</taxon>
        <taxon>Neisseriales</taxon>
        <taxon>Chitinibacteraceae</taxon>
        <taxon>Iodobacter</taxon>
    </lineage>
</organism>
<evidence type="ECO:0000313" key="3">
    <source>
        <dbReference type="EMBL" id="TCU89999.1"/>
    </source>
</evidence>
<dbReference type="Proteomes" id="UP000255108">
    <property type="component" value="Unassembled WGS sequence"/>
</dbReference>
<reference evidence="3 5" key="2">
    <citation type="submission" date="2019-03" db="EMBL/GenBank/DDBJ databases">
        <title>Genomic Encyclopedia of Type Strains, Phase IV (KMG-IV): sequencing the most valuable type-strain genomes for metagenomic binning, comparative biology and taxonomic classification.</title>
        <authorList>
            <person name="Goeker M."/>
        </authorList>
    </citation>
    <scope>NUCLEOTIDE SEQUENCE [LARGE SCALE GENOMIC DNA]</scope>
    <source>
        <strain evidence="3 5">DSM 3764</strain>
    </source>
</reference>
<dbReference type="Pfam" id="PF00092">
    <property type="entry name" value="VWA"/>
    <property type="match status" value="1"/>
</dbReference>
<dbReference type="InterPro" id="IPR036465">
    <property type="entry name" value="vWFA_dom_sf"/>
</dbReference>
<protein>
    <submittedName>
        <fullName evidence="3">Uncharacterized protein YegL</fullName>
    </submittedName>
    <submittedName>
        <fullName evidence="2">Uncharacterized protein encoded in toxicity protection region of plasmid R478, contains von Willebrand factor (VWF) domain</fullName>
    </submittedName>
</protein>
<dbReference type="AlphaFoldDB" id="A0A377Q176"/>
<dbReference type="EMBL" id="UGHR01000001">
    <property type="protein sequence ID" value="STQ89026.1"/>
    <property type="molecule type" value="Genomic_DNA"/>
</dbReference>
<gene>
    <name evidence="3" type="ORF">EV682_10118</name>
    <name evidence="2" type="ORF">NCTC11159_00037</name>
</gene>
<accession>A0A377Q176</accession>